<keyword evidence="1" id="KW-1133">Transmembrane helix</keyword>
<evidence type="ECO:0000313" key="3">
    <source>
        <dbReference type="EMBL" id="KAK3912161.1"/>
    </source>
</evidence>
<proteinExistence type="predicted"/>
<sequence>MLMLHAVWFIMAGTYLSCATPSVLVLRSFYCYSNNLIFYNFLEFLLNHMACKFSFPRLCFGTPLSILLCYIAYCPAFPPSSPYGLPLWPDTRDSTGKTMLAINKGLQRSVYIYLILLMSMP</sequence>
<feature type="signal peptide" evidence="2">
    <location>
        <begin position="1"/>
        <end position="19"/>
    </location>
</feature>
<dbReference type="EMBL" id="JAHWGI010000292">
    <property type="protein sequence ID" value="KAK3912161.1"/>
    <property type="molecule type" value="Genomic_DNA"/>
</dbReference>
<evidence type="ECO:0000256" key="1">
    <source>
        <dbReference type="SAM" id="Phobius"/>
    </source>
</evidence>
<comment type="caution">
    <text evidence="3">The sequence shown here is derived from an EMBL/GenBank/DDBJ whole genome shotgun (WGS) entry which is preliminary data.</text>
</comment>
<accession>A0AAE1GZF2</accession>
<feature type="transmembrane region" description="Helical" evidence="1">
    <location>
        <begin position="58"/>
        <end position="78"/>
    </location>
</feature>
<gene>
    <name evidence="3" type="ORF">KUF71_021731</name>
</gene>
<name>A0AAE1GZF2_9NEOP</name>
<keyword evidence="2" id="KW-0732">Signal</keyword>
<keyword evidence="4" id="KW-1185">Reference proteome</keyword>
<dbReference type="Proteomes" id="UP001219518">
    <property type="component" value="Unassembled WGS sequence"/>
</dbReference>
<reference evidence="3" key="1">
    <citation type="submission" date="2021-07" db="EMBL/GenBank/DDBJ databases">
        <authorList>
            <person name="Catto M.A."/>
            <person name="Jacobson A."/>
            <person name="Kennedy G."/>
            <person name="Labadie P."/>
            <person name="Hunt B.G."/>
            <person name="Srinivasan R."/>
        </authorList>
    </citation>
    <scope>NUCLEOTIDE SEQUENCE</scope>
    <source>
        <strain evidence="3">PL_HMW_Pooled</strain>
        <tissue evidence="3">Head</tissue>
    </source>
</reference>
<keyword evidence="1" id="KW-0472">Membrane</keyword>
<reference evidence="3" key="2">
    <citation type="journal article" date="2023" name="BMC Genomics">
        <title>Pest status, molecular evolution, and epigenetic factors derived from the genome assembly of Frankliniella fusca, a thysanopteran phytovirus vector.</title>
        <authorList>
            <person name="Catto M.A."/>
            <person name="Labadie P.E."/>
            <person name="Jacobson A.L."/>
            <person name="Kennedy G.G."/>
            <person name="Srinivasan R."/>
            <person name="Hunt B.G."/>
        </authorList>
    </citation>
    <scope>NUCLEOTIDE SEQUENCE</scope>
    <source>
        <strain evidence="3">PL_HMW_Pooled</strain>
    </source>
</reference>
<evidence type="ECO:0000313" key="4">
    <source>
        <dbReference type="Proteomes" id="UP001219518"/>
    </source>
</evidence>
<evidence type="ECO:0000256" key="2">
    <source>
        <dbReference type="SAM" id="SignalP"/>
    </source>
</evidence>
<keyword evidence="1" id="KW-0812">Transmembrane</keyword>
<dbReference type="AlphaFoldDB" id="A0AAE1GZF2"/>
<protein>
    <submittedName>
        <fullName evidence="3">Thrombospondin type-1 domain-containing protein 1</fullName>
    </submittedName>
</protein>
<organism evidence="3 4">
    <name type="scientific">Frankliniella fusca</name>
    <dbReference type="NCBI Taxonomy" id="407009"/>
    <lineage>
        <taxon>Eukaryota</taxon>
        <taxon>Metazoa</taxon>
        <taxon>Ecdysozoa</taxon>
        <taxon>Arthropoda</taxon>
        <taxon>Hexapoda</taxon>
        <taxon>Insecta</taxon>
        <taxon>Pterygota</taxon>
        <taxon>Neoptera</taxon>
        <taxon>Paraneoptera</taxon>
        <taxon>Thysanoptera</taxon>
        <taxon>Terebrantia</taxon>
        <taxon>Thripoidea</taxon>
        <taxon>Thripidae</taxon>
        <taxon>Frankliniella</taxon>
    </lineage>
</organism>
<feature type="chain" id="PRO_5042082813" evidence="2">
    <location>
        <begin position="20"/>
        <end position="121"/>
    </location>
</feature>